<dbReference type="PANTHER" id="PTHR42682">
    <property type="entry name" value="HYDROGENASE-4 COMPONENT F"/>
    <property type="match status" value="1"/>
</dbReference>
<dbReference type="GO" id="GO:0005886">
    <property type="term" value="C:plasma membrane"/>
    <property type="evidence" value="ECO:0007669"/>
    <property type="project" value="UniProtKB-SubCell"/>
</dbReference>
<feature type="transmembrane region" description="Helical" evidence="8">
    <location>
        <begin position="6"/>
        <end position="27"/>
    </location>
</feature>
<proteinExistence type="predicted"/>
<evidence type="ECO:0000256" key="5">
    <source>
        <dbReference type="ARBA" id="ARBA00023002"/>
    </source>
</evidence>
<dbReference type="InterPro" id="IPR003918">
    <property type="entry name" value="NADH_UbQ_OxRdtase"/>
</dbReference>
<gene>
    <name evidence="10" type="ORF">MPC4_30083</name>
</gene>
<dbReference type="AlphaFoldDB" id="A0A8B6M789"/>
<keyword evidence="2" id="KW-1003">Cell membrane</keyword>
<feature type="transmembrane region" description="Helical" evidence="8">
    <location>
        <begin position="158"/>
        <end position="180"/>
    </location>
</feature>
<feature type="transmembrane region" description="Helical" evidence="8">
    <location>
        <begin position="353"/>
        <end position="372"/>
    </location>
</feature>
<reference evidence="10 11" key="1">
    <citation type="submission" date="2019-05" db="EMBL/GenBank/DDBJ databases">
        <authorList>
            <person name="Farhan Ul Haque M."/>
        </authorList>
    </citation>
    <scope>NUCLEOTIDE SEQUENCE [LARGE SCALE GENOMIC DNA]</scope>
    <source>
        <strain evidence="10">2</strain>
    </source>
</reference>
<feature type="transmembrane region" description="Helical" evidence="8">
    <location>
        <begin position="34"/>
        <end position="53"/>
    </location>
</feature>
<evidence type="ECO:0000256" key="6">
    <source>
        <dbReference type="ARBA" id="ARBA00023136"/>
    </source>
</evidence>
<keyword evidence="4 8" id="KW-1133">Transmembrane helix</keyword>
<name>A0A8B6M789_METTU</name>
<dbReference type="Proteomes" id="UP000485880">
    <property type="component" value="Unassembled WGS sequence"/>
</dbReference>
<dbReference type="InterPro" id="IPR052175">
    <property type="entry name" value="ComplexI-like_HydComp"/>
</dbReference>
<feature type="transmembrane region" description="Helical" evidence="8">
    <location>
        <begin position="200"/>
        <end position="219"/>
    </location>
</feature>
<feature type="transmembrane region" description="Helical" evidence="8">
    <location>
        <begin position="423"/>
        <end position="447"/>
    </location>
</feature>
<evidence type="ECO:0000256" key="3">
    <source>
        <dbReference type="ARBA" id="ARBA00022692"/>
    </source>
</evidence>
<evidence type="ECO:0000259" key="9">
    <source>
        <dbReference type="Pfam" id="PF00361"/>
    </source>
</evidence>
<feature type="domain" description="NADH:quinone oxidoreductase/Mrp antiporter transmembrane" evidence="9">
    <location>
        <begin position="123"/>
        <end position="382"/>
    </location>
</feature>
<evidence type="ECO:0000256" key="2">
    <source>
        <dbReference type="ARBA" id="ARBA00022475"/>
    </source>
</evidence>
<feature type="transmembrane region" description="Helical" evidence="8">
    <location>
        <begin position="462"/>
        <end position="481"/>
    </location>
</feature>
<evidence type="ECO:0000256" key="1">
    <source>
        <dbReference type="ARBA" id="ARBA00004651"/>
    </source>
</evidence>
<keyword evidence="11" id="KW-1185">Reference proteome</keyword>
<keyword evidence="10" id="KW-0830">Ubiquinone</keyword>
<evidence type="ECO:0000256" key="4">
    <source>
        <dbReference type="ARBA" id="ARBA00022989"/>
    </source>
</evidence>
<feature type="transmembrane region" description="Helical" evidence="8">
    <location>
        <begin position="105"/>
        <end position="124"/>
    </location>
</feature>
<dbReference type="GO" id="GO:0008137">
    <property type="term" value="F:NADH dehydrogenase (ubiquinone) activity"/>
    <property type="evidence" value="ECO:0007669"/>
    <property type="project" value="InterPro"/>
</dbReference>
<feature type="transmembrane region" description="Helical" evidence="8">
    <location>
        <begin position="524"/>
        <end position="544"/>
    </location>
</feature>
<dbReference type="EMBL" id="CABFMQ020000087">
    <property type="protein sequence ID" value="VTZ50899.1"/>
    <property type="molecule type" value="Genomic_DNA"/>
</dbReference>
<keyword evidence="3 7" id="KW-0812">Transmembrane</keyword>
<dbReference type="PANTHER" id="PTHR42682:SF4">
    <property type="entry name" value="NADH-UBIQUINONE_PLASTOQUINONE"/>
    <property type="match status" value="1"/>
</dbReference>
<dbReference type="GO" id="GO:0042773">
    <property type="term" value="P:ATP synthesis coupled electron transport"/>
    <property type="evidence" value="ECO:0007669"/>
    <property type="project" value="InterPro"/>
</dbReference>
<feature type="transmembrane region" description="Helical" evidence="8">
    <location>
        <begin position="392"/>
        <end position="411"/>
    </location>
</feature>
<evidence type="ECO:0000313" key="10">
    <source>
        <dbReference type="EMBL" id="VTZ50899.1"/>
    </source>
</evidence>
<dbReference type="InterPro" id="IPR001750">
    <property type="entry name" value="ND/Mrp_TM"/>
</dbReference>
<dbReference type="Pfam" id="PF00361">
    <property type="entry name" value="Proton_antipo_M"/>
    <property type="match status" value="1"/>
</dbReference>
<feature type="transmembrane region" description="Helical" evidence="8">
    <location>
        <begin position="231"/>
        <end position="256"/>
    </location>
</feature>
<comment type="caution">
    <text evidence="10">The sequence shown here is derived from an EMBL/GenBank/DDBJ whole genome shotgun (WGS) entry which is preliminary data.</text>
</comment>
<feature type="transmembrane region" description="Helical" evidence="8">
    <location>
        <begin position="130"/>
        <end position="146"/>
    </location>
</feature>
<organism evidence="10 11">
    <name type="scientific">Methylocella tundrae</name>
    <dbReference type="NCBI Taxonomy" id="227605"/>
    <lineage>
        <taxon>Bacteria</taxon>
        <taxon>Pseudomonadati</taxon>
        <taxon>Pseudomonadota</taxon>
        <taxon>Alphaproteobacteria</taxon>
        <taxon>Hyphomicrobiales</taxon>
        <taxon>Beijerinckiaceae</taxon>
        <taxon>Methylocella</taxon>
    </lineage>
</organism>
<sequence>MIGGAIGQGMLVGTLAAPLILLVACLSGRLRRHALALAPFAPLPGLAAALLAIGGPPLTFALPALRLGLLLDAPGAMLLAVAALLWIGGGVYAFRDLRGKPKAELFAVGWLLTLTGSLGVFIAADLLTFYFVYALVSIPAFVLVAHDDDAAAARAGGVYMAFTVLGETFLLMGFVLLAAGEPSGSLAIRDVMAALPGSPWRDAALTLTVLGFGLKIALVPMHGWMPLAYSAAPIPAAAVLSGAAVKAGVIGLIRFLPLGAALPGWGETLAAIGLFSAFYGVAIGVTQQNPKTVLAYSSISQMGVIAAVLGMGLAAGDRSAALDAAFYGAHHVIVKGALFLAVGVAAASSRRRLWLALAPALVLALSLGGLPLTGGALAKLAVKTQLGGGPVGALAAFSAAGTTLLMLHFLRRLAGAASQDAEAAAPAGLIAPWLAMALAAVLVPWLLYPRMGGHIADALTPYALWEGLWPVLIGAALALLLQRWGDRLPRPPAGDIIGIGEDAFRKSFVIGAALERADGEIRQWPAAAVSLLVLAIVFGAAMMIRL</sequence>
<keyword evidence="6 8" id="KW-0472">Membrane</keyword>
<dbReference type="RefSeq" id="WP_174512836.1">
    <property type="nucleotide sequence ID" value="NZ_CABFMQ020000087.1"/>
</dbReference>
<dbReference type="GO" id="GO:0016491">
    <property type="term" value="F:oxidoreductase activity"/>
    <property type="evidence" value="ECO:0007669"/>
    <property type="project" value="UniProtKB-KW"/>
</dbReference>
<feature type="transmembrane region" description="Helical" evidence="8">
    <location>
        <begin position="327"/>
        <end position="346"/>
    </location>
</feature>
<accession>A0A8B6M789</accession>
<comment type="subcellular location">
    <subcellularLocation>
        <location evidence="1">Cell membrane</location>
        <topology evidence="1">Multi-pass membrane protein</topology>
    </subcellularLocation>
    <subcellularLocation>
        <location evidence="7">Membrane</location>
        <topology evidence="7">Multi-pass membrane protein</topology>
    </subcellularLocation>
</comment>
<protein>
    <submittedName>
        <fullName evidence="10">NADH/ubiquinone/plastoquinone (Complex I)</fullName>
    </submittedName>
</protein>
<feature type="transmembrane region" description="Helical" evidence="8">
    <location>
        <begin position="73"/>
        <end position="93"/>
    </location>
</feature>
<feature type="transmembrane region" description="Helical" evidence="8">
    <location>
        <begin position="268"/>
        <end position="286"/>
    </location>
</feature>
<evidence type="ECO:0000256" key="7">
    <source>
        <dbReference type="RuleBase" id="RU000320"/>
    </source>
</evidence>
<feature type="transmembrane region" description="Helical" evidence="8">
    <location>
        <begin position="293"/>
        <end position="315"/>
    </location>
</feature>
<evidence type="ECO:0000256" key="8">
    <source>
        <dbReference type="SAM" id="Phobius"/>
    </source>
</evidence>
<evidence type="ECO:0000313" key="11">
    <source>
        <dbReference type="Proteomes" id="UP000485880"/>
    </source>
</evidence>
<dbReference type="PRINTS" id="PR01437">
    <property type="entry name" value="NUOXDRDTASE4"/>
</dbReference>
<keyword evidence="5" id="KW-0560">Oxidoreductase</keyword>